<protein>
    <submittedName>
        <fullName evidence="2">Uncharacterized protein</fullName>
    </submittedName>
</protein>
<reference evidence="2 3" key="1">
    <citation type="submission" date="2022-03" db="EMBL/GenBank/DDBJ databases">
        <title>Genome data of Colletotrichum spp.</title>
        <authorList>
            <person name="Utami Y.D."/>
            <person name="Hiruma K."/>
        </authorList>
    </citation>
    <scope>NUCLEOTIDE SEQUENCE [LARGE SCALE GENOMIC DNA]</scope>
    <source>
        <strain evidence="2 3">MAFF 239500</strain>
    </source>
</reference>
<comment type="caution">
    <text evidence="2">The sequence shown here is derived from an EMBL/GenBank/DDBJ whole genome shotgun (WGS) entry which is preliminary data.</text>
</comment>
<proteinExistence type="predicted"/>
<evidence type="ECO:0000313" key="3">
    <source>
        <dbReference type="Proteomes" id="UP001055115"/>
    </source>
</evidence>
<dbReference type="RefSeq" id="XP_049134574.1">
    <property type="nucleotide sequence ID" value="XM_049278617.1"/>
</dbReference>
<sequence length="125" mass="13616">MSRVKPRFPLVAVLRGGSTLLGLIGLDSSQLPGLAVVALVLPPGLAWDAAGKEEKKKAFNIPRSPTPTSVSSSFFFFFFFFYYYYYYYYFSTSNSLASFLLLSFLPSPSSPSLPSAASATSSLLI</sequence>
<feature type="transmembrane region" description="Helical" evidence="1">
    <location>
        <begin position="31"/>
        <end position="50"/>
    </location>
</feature>
<dbReference type="EMBL" id="BQXU01000063">
    <property type="protein sequence ID" value="GKT52224.1"/>
    <property type="molecule type" value="Genomic_DNA"/>
</dbReference>
<dbReference type="GeneID" id="73333207"/>
<dbReference type="Proteomes" id="UP001055115">
    <property type="component" value="Unassembled WGS sequence"/>
</dbReference>
<feature type="transmembrane region" description="Helical" evidence="1">
    <location>
        <begin position="70"/>
        <end position="90"/>
    </location>
</feature>
<gene>
    <name evidence="2" type="ORF">ColSpa_12405</name>
</gene>
<evidence type="ECO:0000313" key="2">
    <source>
        <dbReference type="EMBL" id="GKT52224.1"/>
    </source>
</evidence>
<accession>A0AA37PHF9</accession>
<keyword evidence="3" id="KW-1185">Reference proteome</keyword>
<keyword evidence="1" id="KW-0472">Membrane</keyword>
<name>A0AA37PHF9_9PEZI</name>
<evidence type="ECO:0000256" key="1">
    <source>
        <dbReference type="SAM" id="Phobius"/>
    </source>
</evidence>
<dbReference type="AlphaFoldDB" id="A0AA37PHF9"/>
<keyword evidence="1" id="KW-0812">Transmembrane</keyword>
<organism evidence="2 3">
    <name type="scientific">Colletotrichum spaethianum</name>
    <dbReference type="NCBI Taxonomy" id="700344"/>
    <lineage>
        <taxon>Eukaryota</taxon>
        <taxon>Fungi</taxon>
        <taxon>Dikarya</taxon>
        <taxon>Ascomycota</taxon>
        <taxon>Pezizomycotina</taxon>
        <taxon>Sordariomycetes</taxon>
        <taxon>Hypocreomycetidae</taxon>
        <taxon>Glomerellales</taxon>
        <taxon>Glomerellaceae</taxon>
        <taxon>Colletotrichum</taxon>
        <taxon>Colletotrichum spaethianum species complex</taxon>
    </lineage>
</organism>
<keyword evidence="1" id="KW-1133">Transmembrane helix</keyword>